<keyword evidence="1" id="KW-0812">Transmembrane</keyword>
<evidence type="ECO:0000256" key="1">
    <source>
        <dbReference type="SAM" id="Phobius"/>
    </source>
</evidence>
<organism evidence="2 3">
    <name type="scientific">Paraburkholderia silviterrae</name>
    <dbReference type="NCBI Taxonomy" id="2528715"/>
    <lineage>
        <taxon>Bacteria</taxon>
        <taxon>Pseudomonadati</taxon>
        <taxon>Pseudomonadota</taxon>
        <taxon>Betaproteobacteria</taxon>
        <taxon>Burkholderiales</taxon>
        <taxon>Burkholderiaceae</taxon>
        <taxon>Paraburkholderia</taxon>
    </lineage>
</organism>
<feature type="transmembrane region" description="Helical" evidence="1">
    <location>
        <begin position="40"/>
        <end position="61"/>
    </location>
</feature>
<keyword evidence="1" id="KW-1133">Transmembrane helix</keyword>
<dbReference type="AlphaFoldDB" id="A0A4R5M1C0"/>
<proteinExistence type="predicted"/>
<dbReference type="EMBL" id="SMRP01000027">
    <property type="protein sequence ID" value="TDG18829.1"/>
    <property type="molecule type" value="Genomic_DNA"/>
</dbReference>
<accession>A0A4R5M1C0</accession>
<protein>
    <submittedName>
        <fullName evidence="2">Uncharacterized protein</fullName>
    </submittedName>
</protein>
<evidence type="ECO:0000313" key="2">
    <source>
        <dbReference type="EMBL" id="TDG18829.1"/>
    </source>
</evidence>
<keyword evidence="1" id="KW-0472">Membrane</keyword>
<sequence length="98" mass="9928">MQLLALGRFAIVISEGIAPSPATATLIALEPLGKVKCTQLVGSVMNIVGLGFGPFAGGVVAQALTHPLLTPCLVFGLAALLSVPGAHAYCCSAIRSQR</sequence>
<reference evidence="2 3" key="1">
    <citation type="submission" date="2019-03" db="EMBL/GenBank/DDBJ databases">
        <title>Paraburkholderia sp. 4M-K11, isolated from subtropical forest soil.</title>
        <authorList>
            <person name="Gao Z.-H."/>
            <person name="Qiu L.-H."/>
        </authorList>
    </citation>
    <scope>NUCLEOTIDE SEQUENCE [LARGE SCALE GENOMIC DNA]</scope>
    <source>
        <strain evidence="2 3">4M-K11</strain>
    </source>
</reference>
<feature type="transmembrane region" description="Helical" evidence="1">
    <location>
        <begin position="68"/>
        <end position="89"/>
    </location>
</feature>
<evidence type="ECO:0000313" key="3">
    <source>
        <dbReference type="Proteomes" id="UP000295722"/>
    </source>
</evidence>
<name>A0A4R5M1C0_9BURK</name>
<keyword evidence="3" id="KW-1185">Reference proteome</keyword>
<comment type="caution">
    <text evidence="2">The sequence shown here is derived from an EMBL/GenBank/DDBJ whole genome shotgun (WGS) entry which is preliminary data.</text>
</comment>
<gene>
    <name evidence="2" type="ORF">EYW47_33305</name>
</gene>
<dbReference type="Proteomes" id="UP000295722">
    <property type="component" value="Unassembled WGS sequence"/>
</dbReference>